<evidence type="ECO:0000313" key="2">
    <source>
        <dbReference type="Proteomes" id="UP000249739"/>
    </source>
</evidence>
<accession>A0A2W5HUA8</accession>
<reference evidence="1 2" key="1">
    <citation type="submission" date="2017-08" db="EMBL/GenBank/DDBJ databases">
        <title>Infants hospitalized years apart are colonized by the same room-sourced microbial strains.</title>
        <authorList>
            <person name="Brooks B."/>
            <person name="Olm M.R."/>
            <person name="Firek B.A."/>
            <person name="Baker R."/>
            <person name="Thomas B.C."/>
            <person name="Morowitz M.J."/>
            <person name="Banfield J.F."/>
        </authorList>
    </citation>
    <scope>NUCLEOTIDE SEQUENCE [LARGE SCALE GENOMIC DNA]</scope>
    <source>
        <strain evidence="1">S2_006_000_R2_64</strain>
    </source>
</reference>
<protein>
    <submittedName>
        <fullName evidence="1">Uncharacterized protein</fullName>
    </submittedName>
</protein>
<organism evidence="1 2">
    <name type="scientific">Micavibrio aeruginosavorus</name>
    <dbReference type="NCBI Taxonomy" id="349221"/>
    <lineage>
        <taxon>Bacteria</taxon>
        <taxon>Pseudomonadati</taxon>
        <taxon>Bdellovibrionota</taxon>
        <taxon>Bdellovibrionia</taxon>
        <taxon>Bdellovibrionales</taxon>
        <taxon>Pseudobdellovibrionaceae</taxon>
        <taxon>Micavibrio</taxon>
    </lineage>
</organism>
<comment type="caution">
    <text evidence="1">The sequence shown here is derived from an EMBL/GenBank/DDBJ whole genome shotgun (WGS) entry which is preliminary data.</text>
</comment>
<evidence type="ECO:0000313" key="1">
    <source>
        <dbReference type="EMBL" id="PZP57219.1"/>
    </source>
</evidence>
<dbReference type="Proteomes" id="UP000249739">
    <property type="component" value="Unassembled WGS sequence"/>
</dbReference>
<dbReference type="AlphaFoldDB" id="A0A2W5HUA8"/>
<name>A0A2W5HUA8_9BACT</name>
<gene>
    <name evidence="1" type="ORF">DI586_01100</name>
</gene>
<sequence length="378" mass="42851">MPPSANTLNKEAVPHFETRITADSLKSWPSLRQKFTQSAALHKTPGTFEPEFKFIVPSKDTFGQILQKLYAHKDVSMGPNTLYKPKDYILLSLGMDTIDAAGNPTYAFQDHGFQYRNRMSYHPEFTQKARRFADIQANMKDLMDQDLGMRNEYEAMIPFHDIPAGLDHGVKYIIDKYESEGVTPPSFLYDVLDERLAVGEICMTSRAQHNFIHHMPDLGCSVVYEYCADSQIFSTPKADIMTGNDYEFEIEAKNICCPGCSPSDDQKMTILKTSLERLKHVILAADQRIFMSDESKLQRAARSVSDYYSSKPIHSEELSAGRDLGRDFALRLNNRPSEILYAKGHLLQRLAQAADKADTLISKDWLAKPGDMGYSHRP</sequence>
<proteinExistence type="predicted"/>
<dbReference type="EMBL" id="QFOT01000005">
    <property type="protein sequence ID" value="PZP57219.1"/>
    <property type="molecule type" value="Genomic_DNA"/>
</dbReference>